<accession>A0A2N9XKX1</accession>
<proteinExistence type="predicted"/>
<dbReference type="Proteomes" id="UP000231484">
    <property type="component" value="Unassembled WGS sequence"/>
</dbReference>
<sequence>MVLPSIYIISICLMECEFNFNNRSQNLYTILLRPFERQPIVTSIARLKQKRAQKYLPVFVYWFGAD</sequence>
<dbReference type="EMBL" id="MEIQ01000051">
    <property type="protein sequence ID" value="PIT48976.1"/>
    <property type="molecule type" value="Genomic_DNA"/>
</dbReference>
<comment type="caution">
    <text evidence="1">The sequence shown here is derived from an EMBL/GenBank/DDBJ whole genome shotgun (WGS) entry which is preliminary data.</text>
</comment>
<dbReference type="AlphaFoldDB" id="A0A2N9XKX1"/>
<evidence type="ECO:0000313" key="2">
    <source>
        <dbReference type="Proteomes" id="UP000231484"/>
    </source>
</evidence>
<evidence type="ECO:0000313" key="1">
    <source>
        <dbReference type="EMBL" id="PIT48976.1"/>
    </source>
</evidence>
<protein>
    <submittedName>
        <fullName evidence="1">Uncharacterized protein</fullName>
    </submittedName>
</protein>
<reference evidence="1 2" key="1">
    <citation type="journal article" date="2017" name="MBio">
        <title>Type VI secretion-mediated competition in the bee gut microbiome.</title>
        <authorList>
            <person name="Steele M.I."/>
            <person name="Kwong W.K."/>
            <person name="Powell J.E."/>
            <person name="Whiteley M."/>
            <person name="Moran N.A."/>
        </authorList>
    </citation>
    <scope>NUCLEOTIDE SEQUENCE [LARGE SCALE GENOMIC DNA]</scope>
    <source>
        <strain evidence="1 2">Occ4-2</strain>
    </source>
</reference>
<name>A0A2N9XKX1_9NEIS</name>
<organism evidence="1 2">
    <name type="scientific">Snodgrassella alvi</name>
    <dbReference type="NCBI Taxonomy" id="1196083"/>
    <lineage>
        <taxon>Bacteria</taxon>
        <taxon>Pseudomonadati</taxon>
        <taxon>Pseudomonadota</taxon>
        <taxon>Betaproteobacteria</taxon>
        <taxon>Neisseriales</taxon>
        <taxon>Neisseriaceae</taxon>
        <taxon>Snodgrassella</taxon>
    </lineage>
</organism>
<gene>
    <name evidence="1" type="ORF">BHC48_08870</name>
</gene>